<keyword evidence="7" id="KW-1133">Transmembrane helix</keyword>
<keyword evidence="3" id="KW-0677">Repeat</keyword>
<dbReference type="SMART" id="SM00013">
    <property type="entry name" value="LRRNT"/>
    <property type="match status" value="1"/>
</dbReference>
<evidence type="ECO:0000256" key="7">
    <source>
        <dbReference type="SAM" id="Phobius"/>
    </source>
</evidence>
<dbReference type="SUPFAM" id="SSF52058">
    <property type="entry name" value="L domain-like"/>
    <property type="match status" value="1"/>
</dbReference>
<dbReference type="InterPro" id="IPR003599">
    <property type="entry name" value="Ig_sub"/>
</dbReference>
<dbReference type="SMART" id="SM00408">
    <property type="entry name" value="IGc2"/>
    <property type="match status" value="1"/>
</dbReference>
<dbReference type="InterPro" id="IPR001611">
    <property type="entry name" value="Leu-rich_rpt"/>
</dbReference>
<keyword evidence="1" id="KW-0433">Leucine-rich repeat</keyword>
<protein>
    <submittedName>
        <fullName evidence="9">Uncharacterized protein</fullName>
    </submittedName>
</protein>
<evidence type="ECO:0000256" key="4">
    <source>
        <dbReference type="ARBA" id="ARBA00023157"/>
    </source>
</evidence>
<feature type="region of interest" description="Disordered" evidence="6">
    <location>
        <begin position="22"/>
        <end position="77"/>
    </location>
</feature>
<dbReference type="InterPro" id="IPR036179">
    <property type="entry name" value="Ig-like_dom_sf"/>
</dbReference>
<evidence type="ECO:0000256" key="1">
    <source>
        <dbReference type="ARBA" id="ARBA00022614"/>
    </source>
</evidence>
<dbReference type="CDD" id="cd00096">
    <property type="entry name" value="Ig"/>
    <property type="match status" value="1"/>
</dbReference>
<dbReference type="SMART" id="SM00369">
    <property type="entry name" value="LRR_TYP"/>
    <property type="match status" value="5"/>
</dbReference>
<dbReference type="OrthoDB" id="6235769at2759"/>
<reference evidence="9" key="1">
    <citation type="submission" date="2022-03" db="EMBL/GenBank/DDBJ databases">
        <authorList>
            <person name="Martin C."/>
        </authorList>
    </citation>
    <scope>NUCLEOTIDE SEQUENCE</scope>
</reference>
<dbReference type="SUPFAM" id="SSF48726">
    <property type="entry name" value="Immunoglobulin"/>
    <property type="match status" value="1"/>
</dbReference>
<dbReference type="InterPro" id="IPR032675">
    <property type="entry name" value="LRR_dom_sf"/>
</dbReference>
<evidence type="ECO:0000256" key="6">
    <source>
        <dbReference type="SAM" id="MobiDB-lite"/>
    </source>
</evidence>
<dbReference type="PROSITE" id="PS50835">
    <property type="entry name" value="IG_LIKE"/>
    <property type="match status" value="1"/>
</dbReference>
<feature type="signal peptide" evidence="8">
    <location>
        <begin position="1"/>
        <end position="22"/>
    </location>
</feature>
<dbReference type="AlphaFoldDB" id="A0A8J1U6K7"/>
<gene>
    <name evidence="9" type="ORF">OFUS_LOCUS16397</name>
</gene>
<name>A0A8J1U6K7_OWEFU</name>
<keyword evidence="5" id="KW-0325">Glycoprotein</keyword>
<dbReference type="Pfam" id="PF13927">
    <property type="entry name" value="Ig_3"/>
    <property type="match status" value="1"/>
</dbReference>
<dbReference type="PANTHER" id="PTHR45842:SF12">
    <property type="entry name" value="KEKKON 5, ISOFORM A"/>
    <property type="match status" value="1"/>
</dbReference>
<keyword evidence="4" id="KW-1015">Disulfide bond</keyword>
<evidence type="ECO:0000256" key="5">
    <source>
        <dbReference type="ARBA" id="ARBA00023180"/>
    </source>
</evidence>
<dbReference type="SMART" id="SM00409">
    <property type="entry name" value="IG"/>
    <property type="match status" value="1"/>
</dbReference>
<keyword evidence="10" id="KW-1185">Reference proteome</keyword>
<dbReference type="InterPro" id="IPR007110">
    <property type="entry name" value="Ig-like_dom"/>
</dbReference>
<keyword evidence="7" id="KW-0812">Transmembrane</keyword>
<evidence type="ECO:0000256" key="3">
    <source>
        <dbReference type="ARBA" id="ARBA00022737"/>
    </source>
</evidence>
<keyword evidence="7" id="KW-0472">Membrane</keyword>
<dbReference type="Gene3D" id="2.60.40.10">
    <property type="entry name" value="Immunoglobulins"/>
    <property type="match status" value="1"/>
</dbReference>
<dbReference type="InterPro" id="IPR003591">
    <property type="entry name" value="Leu-rich_rpt_typical-subtyp"/>
</dbReference>
<dbReference type="InterPro" id="IPR000372">
    <property type="entry name" value="LRRNT"/>
</dbReference>
<evidence type="ECO:0000256" key="8">
    <source>
        <dbReference type="SAM" id="SignalP"/>
    </source>
</evidence>
<dbReference type="EMBL" id="CAIIXF020000008">
    <property type="protein sequence ID" value="CAH1791305.1"/>
    <property type="molecule type" value="Genomic_DNA"/>
</dbReference>
<evidence type="ECO:0000313" key="10">
    <source>
        <dbReference type="Proteomes" id="UP000749559"/>
    </source>
</evidence>
<comment type="caution">
    <text evidence="9">The sequence shown here is derived from an EMBL/GenBank/DDBJ whole genome shotgun (WGS) entry which is preliminary data.</text>
</comment>
<dbReference type="Pfam" id="PF13855">
    <property type="entry name" value="LRR_8"/>
    <property type="match status" value="3"/>
</dbReference>
<sequence length="616" mass="67078">MLLYHSMLLVLLAVTLPGQNHATTAGQTTEQPTTMKPTTVKPTSMKPTTADVTTTKPTTSKPTSSKPTTMATTEGPTTGPPLVHLCPNGCNCSSMGADRIVNCTKAMLQDVPMGIPNDTTVLDLSYNNITKLNGTNSRLANLTVLRLLYIMNNTLNTVEAGAFEGCGKLSEIYFTNNSLGNNGIQPDVFNDTADQMGYLYFERNGMNENISAEMFKGIKAITGLMFANNNFTMLKKGMFKYTKSLTDVRFEYNHLKSIEGGVWDDVPTLTVMDLRYNDFNSLKYQMFKGLKSMLSLHILRCPIVNGIEDGTFQDMTKLTFLTLESNGLSKLSPDLLQGLGQLKTLRFYGNALEAVDGSTFQYSPLLEDVALWDNDISQVTGSIQTLTNLKEFSLAINRIKILKGDFFPNVTTPLSIDISRNPLHCNCFFNWTSGMSKNTTVKGNCETPRKVSGRDISKVGKSEFVCYKPTITSMTDNLTVSAGSNVTVFCAAEGDPLPIIMWKASKLGVTKVIGPPSDDSLLSNDGSLTLTNFSRPYEGNYTCSALSPLTTGSLAVRTITIKIGPNSTPSPWKVTYGQFVGSVVGAVLGTFACTVIVFLIVGYCRAKKTAGYQQTI</sequence>
<dbReference type="InterPro" id="IPR050467">
    <property type="entry name" value="LRFN"/>
</dbReference>
<dbReference type="InterPro" id="IPR003598">
    <property type="entry name" value="Ig_sub2"/>
</dbReference>
<dbReference type="PANTHER" id="PTHR45842">
    <property type="entry name" value="SYNAPTIC ADHESION-LIKE MOLECULE SALM"/>
    <property type="match status" value="1"/>
</dbReference>
<dbReference type="Proteomes" id="UP000749559">
    <property type="component" value="Unassembled WGS sequence"/>
</dbReference>
<proteinExistence type="predicted"/>
<organism evidence="9 10">
    <name type="scientific">Owenia fusiformis</name>
    <name type="common">Polychaete worm</name>
    <dbReference type="NCBI Taxonomy" id="6347"/>
    <lineage>
        <taxon>Eukaryota</taxon>
        <taxon>Metazoa</taxon>
        <taxon>Spiralia</taxon>
        <taxon>Lophotrochozoa</taxon>
        <taxon>Annelida</taxon>
        <taxon>Polychaeta</taxon>
        <taxon>Sedentaria</taxon>
        <taxon>Canalipalpata</taxon>
        <taxon>Sabellida</taxon>
        <taxon>Oweniida</taxon>
        <taxon>Oweniidae</taxon>
        <taxon>Owenia</taxon>
    </lineage>
</organism>
<evidence type="ECO:0000256" key="2">
    <source>
        <dbReference type="ARBA" id="ARBA00022729"/>
    </source>
</evidence>
<dbReference type="Gene3D" id="3.80.10.10">
    <property type="entry name" value="Ribonuclease Inhibitor"/>
    <property type="match status" value="2"/>
</dbReference>
<feature type="transmembrane region" description="Helical" evidence="7">
    <location>
        <begin position="579"/>
        <end position="604"/>
    </location>
</feature>
<dbReference type="InterPro" id="IPR013783">
    <property type="entry name" value="Ig-like_fold"/>
</dbReference>
<evidence type="ECO:0000313" key="9">
    <source>
        <dbReference type="EMBL" id="CAH1791305.1"/>
    </source>
</evidence>
<feature type="chain" id="PRO_5043658332" evidence="8">
    <location>
        <begin position="23"/>
        <end position="616"/>
    </location>
</feature>
<keyword evidence="2 8" id="KW-0732">Signal</keyword>
<accession>A0A8J1U6K7</accession>